<name>A0A0U1KUW6_9FIRM</name>
<evidence type="ECO:0000313" key="2">
    <source>
        <dbReference type="Proteomes" id="UP000049855"/>
    </source>
</evidence>
<dbReference type="RefSeq" id="WP_021167768.1">
    <property type="nucleotide sequence ID" value="NZ_CTRP01000003.1"/>
</dbReference>
<protein>
    <recommendedName>
        <fullName evidence="3">Glycosyl transferase family 1 domain-containing protein</fullName>
    </recommendedName>
</protein>
<dbReference type="SUPFAM" id="SSF53756">
    <property type="entry name" value="UDP-Glycosyltransferase/glycogen phosphorylase"/>
    <property type="match status" value="1"/>
</dbReference>
<dbReference type="Proteomes" id="UP000049855">
    <property type="component" value="Unassembled WGS sequence"/>
</dbReference>
<organism evidence="1 2">
    <name type="scientific">Sporomusa ovata</name>
    <dbReference type="NCBI Taxonomy" id="2378"/>
    <lineage>
        <taxon>Bacteria</taxon>
        <taxon>Bacillati</taxon>
        <taxon>Bacillota</taxon>
        <taxon>Negativicutes</taxon>
        <taxon>Selenomonadales</taxon>
        <taxon>Sporomusaceae</taxon>
        <taxon>Sporomusa</taxon>
    </lineage>
</organism>
<reference evidence="2" key="1">
    <citation type="submission" date="2015-03" db="EMBL/GenBank/DDBJ databases">
        <authorList>
            <person name="Nijsse Bart"/>
        </authorList>
    </citation>
    <scope>NUCLEOTIDE SEQUENCE [LARGE SCALE GENOMIC DNA]</scope>
</reference>
<dbReference type="AlphaFoldDB" id="A0A0U1KUW6"/>
<evidence type="ECO:0008006" key="3">
    <source>
        <dbReference type="Google" id="ProtNLM"/>
    </source>
</evidence>
<sequence>MTNSSQIKIEMLDQFFLRHNVIVAISHTNYLLATTGGVEKLIKVEEMFCKDNNLHYVQLFPLQNYGYEEGNIEWNQLLGLNIDSAFIGFFSVKQLSLFFERLRKTEQINVLALLIHHLMGFFLKALSILEESLQPRQSYLYIHDFYTICPQYNLLKNNFEYCGAQPFGSSTCQDCSYCDARNKIGSQMEAFIYRYQGRFVFPSEIPKQIWGSVYRDLEKKCQVVPHQNVLIKLRNAIDMPSPKIKIGYIGGQSPIKGYLQWKEVVNQYKESYDFYHLGSWQEELAGVSYIPVSVLKQGDEKMVEAIRAHKIDIAFLWSNCPETYSFTFFESLAAGCFILSNNISGNIVTKIKQYNCGKSFNGFPELIEYLSDVKQVRKDIELYNDNKGEYTLVNNHSILQDLIESSKQSNFHSNISSCDWNDSKLLEWKFADETEHVDQIISLLATINDLKAQLQNVGH</sequence>
<dbReference type="EMBL" id="CTRP01000003">
    <property type="protein sequence ID" value="CQR71218.1"/>
    <property type="molecule type" value="Genomic_DNA"/>
</dbReference>
<keyword evidence="2" id="KW-1185">Reference proteome</keyword>
<gene>
    <name evidence="1" type="ORF">SpAn4DRAFT_2196</name>
</gene>
<accession>A0A0U1KUW6</accession>
<proteinExistence type="predicted"/>
<evidence type="ECO:0000313" key="1">
    <source>
        <dbReference type="EMBL" id="CQR71218.1"/>
    </source>
</evidence>